<name>D3PBY9_DEFDS</name>
<evidence type="ECO:0000256" key="6">
    <source>
        <dbReference type="SAM" id="Phobius"/>
    </source>
</evidence>
<evidence type="ECO:0000256" key="4">
    <source>
        <dbReference type="ARBA" id="ARBA00022989"/>
    </source>
</evidence>
<evidence type="ECO:0000256" key="3">
    <source>
        <dbReference type="ARBA" id="ARBA00022692"/>
    </source>
</evidence>
<dbReference type="AlphaFoldDB" id="D3PBY9"/>
<feature type="transmembrane region" description="Helical" evidence="6">
    <location>
        <begin position="12"/>
        <end position="33"/>
    </location>
</feature>
<dbReference type="STRING" id="639282.DEFDS_0631"/>
<accession>D3PBY9</accession>
<keyword evidence="5 6" id="KW-0472">Membrane</keyword>
<dbReference type="PANTHER" id="PTHR33529">
    <property type="entry name" value="SLR0882 PROTEIN-RELATED"/>
    <property type="match status" value="1"/>
</dbReference>
<gene>
    <name evidence="7" type="ordered locus">DEFDS_0631</name>
</gene>
<feature type="transmembrane region" description="Helical" evidence="6">
    <location>
        <begin position="294"/>
        <end position="312"/>
    </location>
</feature>
<dbReference type="InterPro" id="IPR005495">
    <property type="entry name" value="LptG/LptF_permease"/>
</dbReference>
<feature type="transmembrane region" description="Helical" evidence="6">
    <location>
        <begin position="267"/>
        <end position="287"/>
    </location>
</feature>
<keyword evidence="8" id="KW-1185">Reference proteome</keyword>
<sequence>MRITEKYVLKELVPVFLVGNLFFIFILLIDKIVDLSELILAKNVPFFFVAELIIAYIPSFLVITIPTSTLLSALIVYGRLSDDSELVAMKSLGADKYNIFKPSILLGFISLVLALLMSLYLMPKGNDFAIERLMQISKYVSINDFKENELYTEIPGFVLYTDKRVDKNKFLGLIIINKKDHIVIQAKKGEIVNTTEGSLVFNLDNGVLIDTKGEIPSKLEFKSFVVNVPIITEKKFDVRNERLMSIRNLINHLNKSNIIKFELSKRFALPFASIIMAIFGAVVGSFFHRGGKAFGLSVSIIIVLIYNTLLLLSQNLINMLNPYLAAWVANIIFIILLVYLLRRA</sequence>
<dbReference type="GO" id="GO:0043190">
    <property type="term" value="C:ATP-binding cassette (ABC) transporter complex"/>
    <property type="evidence" value="ECO:0007669"/>
    <property type="project" value="TreeGrafter"/>
</dbReference>
<reference evidence="7 8" key="1">
    <citation type="journal article" date="2010" name="DNA Res.">
        <title>Bacterial lifestyle in a deep-sea hydrothermal vent chimney revealed by the genome sequence of the thermophilic bacterium Deferribacter desulfuricans SSM1.</title>
        <authorList>
            <person name="Takaki Y."/>
            <person name="Shimamura S."/>
            <person name="Nakagawa S."/>
            <person name="Fukuhara Y."/>
            <person name="Horikawa H."/>
            <person name="Ankai A."/>
            <person name="Harada T."/>
            <person name="Hosoyama A."/>
            <person name="Oguchi A."/>
            <person name="Fukui S."/>
            <person name="Fujita N."/>
            <person name="Takami H."/>
            <person name="Takai K."/>
        </authorList>
    </citation>
    <scope>NUCLEOTIDE SEQUENCE [LARGE SCALE GENOMIC DNA]</scope>
    <source>
        <strain evidence="8">DSM 14783 / JCM 11476 / NBRC 101012 / SSM1</strain>
    </source>
</reference>
<dbReference type="KEGG" id="ddf:DEFDS_0631"/>
<dbReference type="Proteomes" id="UP000001520">
    <property type="component" value="Chromosome"/>
</dbReference>
<evidence type="ECO:0000256" key="2">
    <source>
        <dbReference type="ARBA" id="ARBA00022475"/>
    </source>
</evidence>
<dbReference type="Pfam" id="PF03739">
    <property type="entry name" value="LptF_LptG"/>
    <property type="match status" value="1"/>
</dbReference>
<evidence type="ECO:0000256" key="1">
    <source>
        <dbReference type="ARBA" id="ARBA00004651"/>
    </source>
</evidence>
<comment type="subcellular location">
    <subcellularLocation>
        <location evidence="1">Cell membrane</location>
        <topology evidence="1">Multi-pass membrane protein</topology>
    </subcellularLocation>
</comment>
<dbReference type="EMBL" id="AP011529">
    <property type="protein sequence ID" value="BAI80112.1"/>
    <property type="molecule type" value="Genomic_DNA"/>
</dbReference>
<keyword evidence="4 6" id="KW-1133">Transmembrane helix</keyword>
<evidence type="ECO:0008006" key="9">
    <source>
        <dbReference type="Google" id="ProtNLM"/>
    </source>
</evidence>
<keyword evidence="3 6" id="KW-0812">Transmembrane</keyword>
<evidence type="ECO:0000313" key="7">
    <source>
        <dbReference type="EMBL" id="BAI80112.1"/>
    </source>
</evidence>
<dbReference type="GO" id="GO:0015920">
    <property type="term" value="P:lipopolysaccharide transport"/>
    <property type="evidence" value="ECO:0007669"/>
    <property type="project" value="TreeGrafter"/>
</dbReference>
<dbReference type="HOGENOM" id="CLU_028799_3_0_0"/>
<keyword evidence="2" id="KW-1003">Cell membrane</keyword>
<organism evidence="7 8">
    <name type="scientific">Deferribacter desulfuricans (strain DSM 14783 / JCM 11476 / NBRC 101012 / SSM1)</name>
    <dbReference type="NCBI Taxonomy" id="639282"/>
    <lineage>
        <taxon>Bacteria</taxon>
        <taxon>Pseudomonadati</taxon>
        <taxon>Deferribacterota</taxon>
        <taxon>Deferribacteres</taxon>
        <taxon>Deferribacterales</taxon>
        <taxon>Deferribacteraceae</taxon>
        <taxon>Deferribacter</taxon>
    </lineage>
</organism>
<evidence type="ECO:0000313" key="8">
    <source>
        <dbReference type="Proteomes" id="UP000001520"/>
    </source>
</evidence>
<evidence type="ECO:0000256" key="5">
    <source>
        <dbReference type="ARBA" id="ARBA00023136"/>
    </source>
</evidence>
<dbReference type="OrthoDB" id="9792188at2"/>
<dbReference type="eggNOG" id="COG0795">
    <property type="taxonomic scope" value="Bacteria"/>
</dbReference>
<feature type="transmembrane region" description="Helical" evidence="6">
    <location>
        <begin position="324"/>
        <end position="341"/>
    </location>
</feature>
<dbReference type="RefSeq" id="WP_013007360.1">
    <property type="nucleotide sequence ID" value="NC_013939.1"/>
</dbReference>
<protein>
    <recommendedName>
        <fullName evidence="9">YjgP/YjgQ family permease</fullName>
    </recommendedName>
</protein>
<dbReference type="PANTHER" id="PTHR33529:SF6">
    <property type="entry name" value="YJGP_YJGQ FAMILY PERMEASE"/>
    <property type="match status" value="1"/>
</dbReference>
<feature type="transmembrane region" description="Helical" evidence="6">
    <location>
        <begin position="99"/>
        <end position="122"/>
    </location>
</feature>
<feature type="transmembrane region" description="Helical" evidence="6">
    <location>
        <begin position="53"/>
        <end position="78"/>
    </location>
</feature>
<proteinExistence type="predicted"/>